<dbReference type="SUPFAM" id="SSF55753">
    <property type="entry name" value="Actin depolymerizing proteins"/>
    <property type="match status" value="5"/>
</dbReference>
<feature type="domain" description="Gelsolin-like" evidence="1">
    <location>
        <begin position="258"/>
        <end position="305"/>
    </location>
</feature>
<dbReference type="CDD" id="cd11292">
    <property type="entry name" value="gelsolin_S3_like"/>
    <property type="match status" value="1"/>
</dbReference>
<evidence type="ECO:0000259" key="1">
    <source>
        <dbReference type="Pfam" id="PF00626"/>
    </source>
</evidence>
<proteinExistence type="predicted"/>
<reference evidence="2" key="2">
    <citation type="submission" date="2017-10" db="EMBL/GenBank/DDBJ databases">
        <title>Ladona fulva Genome sequencing and assembly.</title>
        <authorList>
            <person name="Murali S."/>
            <person name="Richards S."/>
            <person name="Bandaranaike D."/>
            <person name="Bellair M."/>
            <person name="Blankenburg K."/>
            <person name="Chao H."/>
            <person name="Dinh H."/>
            <person name="Doddapaneni H."/>
            <person name="Dugan-Rocha S."/>
            <person name="Elkadiri S."/>
            <person name="Gnanaolivu R."/>
            <person name="Hernandez B."/>
            <person name="Skinner E."/>
            <person name="Javaid M."/>
            <person name="Lee S."/>
            <person name="Li M."/>
            <person name="Ming W."/>
            <person name="Munidasa M."/>
            <person name="Muniz J."/>
            <person name="Nguyen L."/>
            <person name="Hughes D."/>
            <person name="Osuji N."/>
            <person name="Pu L.-L."/>
            <person name="Puazo M."/>
            <person name="Qu C."/>
            <person name="Quiroz J."/>
            <person name="Raj R."/>
            <person name="Weissenberger G."/>
            <person name="Xin Y."/>
            <person name="Zou X."/>
            <person name="Han Y."/>
            <person name="Worley K."/>
            <person name="Muzny D."/>
            <person name="Gibbs R."/>
        </authorList>
    </citation>
    <scope>NUCLEOTIDE SEQUENCE</scope>
    <source>
        <strain evidence="2">Sampled in the wild</strain>
    </source>
</reference>
<dbReference type="InterPro" id="IPR007123">
    <property type="entry name" value="Gelsolin-like_dom"/>
</dbReference>
<accession>A0A8K0NSD8</accession>
<feature type="domain" description="Gelsolin-like" evidence="1">
    <location>
        <begin position="353"/>
        <end position="403"/>
    </location>
</feature>
<protein>
    <recommendedName>
        <fullName evidence="1">Gelsolin-like domain-containing protein</fullName>
    </recommendedName>
</protein>
<comment type="caution">
    <text evidence="2">The sequence shown here is derived from an EMBL/GenBank/DDBJ whole genome shotgun (WGS) entry which is preliminary data.</text>
</comment>
<dbReference type="AlphaFoldDB" id="A0A8K0NSD8"/>
<dbReference type="GO" id="GO:0051015">
    <property type="term" value="F:actin filament binding"/>
    <property type="evidence" value="ECO:0007669"/>
    <property type="project" value="InterPro"/>
</dbReference>
<dbReference type="OrthoDB" id="6375767at2759"/>
<dbReference type="PANTHER" id="PTHR11977">
    <property type="entry name" value="VILLIN"/>
    <property type="match status" value="1"/>
</dbReference>
<dbReference type="InterPro" id="IPR029006">
    <property type="entry name" value="ADF-H/Gelsolin-like_dom_sf"/>
</dbReference>
<sequence length="612" mass="68501">MSTPPAAVDPAFKVVPKTSSAFFIWRIENMTVVPMPKDEYGKFYDGDSYIVYAASERGKPAGPDIKVGRIARLPSVTQNFDATVMHERPSLAAEMQMVDDGSGKKIVWRVENMSLVPVPEDTYGIFYDGDAYIVQYSYSPPGSNTERHILYFWLGLHCSKDEAGAAALLTVQKDDEEFDGAAVQVRVVQEKEPPHFLVLFAGKAIVLRGGKASKFDGDEAKIINHTPDRYLLQVHGNERYNTRATEVAEVRNASLEVHIHFWLGLETSQDEAGVAAYKTVELDDYLGGGPTQHREVQGMESPRFRSYFRNGIMLLHGGVASGLRRSLQDAESFRSRLFRVRGRRWSNTSVCQMPSIAWENMNSGDAFVLETWPAIFVWTGKTASHMEKVQAAKVAQQLREERPAQGVDPTSGKMMNNNVIPIVFVEDGKEGTLGDTEKRVFEALLPLKKRSTIKKAEEVIDEKEEEDGETKAKEILKLYHCSDEGGTLKVTEVKDGPLFQDDLDSKDSFIVDSGPTRGIWVWVGKGASNKERVEAMRNAHGFVRKKEYPSHTPVTRVIDGAEPLEFRCLFKKWKIPNLVAPGTPFKSPTGKFSSPVTKIFVLVKCYIIYVFI</sequence>
<dbReference type="Gene3D" id="3.40.20.10">
    <property type="entry name" value="Severin"/>
    <property type="match status" value="5"/>
</dbReference>
<dbReference type="PANTHER" id="PTHR11977:SF57">
    <property type="entry name" value="VILLIN-LIKE PROTEIN QUAIL"/>
    <property type="match status" value="1"/>
</dbReference>
<feature type="domain" description="Gelsolin-like" evidence="1">
    <location>
        <begin position="114"/>
        <end position="197"/>
    </location>
</feature>
<dbReference type="EMBL" id="KZ308147">
    <property type="protein sequence ID" value="KAG8222950.1"/>
    <property type="molecule type" value="Genomic_DNA"/>
</dbReference>
<dbReference type="CDD" id="cd11293">
    <property type="entry name" value="gelsolin_S4_like"/>
    <property type="match status" value="1"/>
</dbReference>
<feature type="domain" description="Gelsolin-like" evidence="1">
    <location>
        <begin position="490"/>
        <end position="566"/>
    </location>
</feature>
<name>A0A8K0NSD8_LADFU</name>
<evidence type="ECO:0000313" key="2">
    <source>
        <dbReference type="EMBL" id="KAG8222950.1"/>
    </source>
</evidence>
<dbReference type="InterPro" id="IPR007122">
    <property type="entry name" value="Villin/Gelsolin"/>
</dbReference>
<dbReference type="PRINTS" id="PR00597">
    <property type="entry name" value="GELSOLIN"/>
</dbReference>
<dbReference type="Pfam" id="PF00626">
    <property type="entry name" value="Gelsolin"/>
    <property type="match status" value="4"/>
</dbReference>
<keyword evidence="3" id="KW-1185">Reference proteome</keyword>
<gene>
    <name evidence="2" type="ORF">J437_LFUL000245</name>
</gene>
<organism evidence="2 3">
    <name type="scientific">Ladona fulva</name>
    <name type="common">Scarce chaser dragonfly</name>
    <name type="synonym">Libellula fulva</name>
    <dbReference type="NCBI Taxonomy" id="123851"/>
    <lineage>
        <taxon>Eukaryota</taxon>
        <taxon>Metazoa</taxon>
        <taxon>Ecdysozoa</taxon>
        <taxon>Arthropoda</taxon>
        <taxon>Hexapoda</taxon>
        <taxon>Insecta</taxon>
        <taxon>Pterygota</taxon>
        <taxon>Palaeoptera</taxon>
        <taxon>Odonata</taxon>
        <taxon>Epiprocta</taxon>
        <taxon>Anisoptera</taxon>
        <taxon>Libelluloidea</taxon>
        <taxon>Libellulidae</taxon>
        <taxon>Ladona</taxon>
    </lineage>
</organism>
<evidence type="ECO:0000313" key="3">
    <source>
        <dbReference type="Proteomes" id="UP000792457"/>
    </source>
</evidence>
<dbReference type="Proteomes" id="UP000792457">
    <property type="component" value="Unassembled WGS sequence"/>
</dbReference>
<dbReference type="SMART" id="SM00262">
    <property type="entry name" value="GEL"/>
    <property type="match status" value="4"/>
</dbReference>
<reference evidence="2" key="1">
    <citation type="submission" date="2013-04" db="EMBL/GenBank/DDBJ databases">
        <authorList>
            <person name="Qu J."/>
            <person name="Murali S.C."/>
            <person name="Bandaranaike D."/>
            <person name="Bellair M."/>
            <person name="Blankenburg K."/>
            <person name="Chao H."/>
            <person name="Dinh H."/>
            <person name="Doddapaneni H."/>
            <person name="Downs B."/>
            <person name="Dugan-Rocha S."/>
            <person name="Elkadiri S."/>
            <person name="Gnanaolivu R.D."/>
            <person name="Hernandez B."/>
            <person name="Javaid M."/>
            <person name="Jayaseelan J.C."/>
            <person name="Lee S."/>
            <person name="Li M."/>
            <person name="Ming W."/>
            <person name="Munidasa M."/>
            <person name="Muniz J."/>
            <person name="Nguyen L."/>
            <person name="Ongeri F."/>
            <person name="Osuji N."/>
            <person name="Pu L.-L."/>
            <person name="Puazo M."/>
            <person name="Qu C."/>
            <person name="Quiroz J."/>
            <person name="Raj R."/>
            <person name="Weissenberger G."/>
            <person name="Xin Y."/>
            <person name="Zou X."/>
            <person name="Han Y."/>
            <person name="Richards S."/>
            <person name="Worley K."/>
            <person name="Muzny D."/>
            <person name="Gibbs R."/>
        </authorList>
    </citation>
    <scope>NUCLEOTIDE SEQUENCE</scope>
    <source>
        <strain evidence="2">Sampled in the wild</strain>
    </source>
</reference>